<reference evidence="2" key="1">
    <citation type="submission" date="2023-08" db="EMBL/GenBank/DDBJ databases">
        <title>Black Yeasts Isolated from many extreme environments.</title>
        <authorList>
            <person name="Coleine C."/>
            <person name="Stajich J.E."/>
            <person name="Selbmann L."/>
        </authorList>
    </citation>
    <scope>NUCLEOTIDE SEQUENCE</scope>
    <source>
        <strain evidence="2">CCFEE 5401</strain>
    </source>
</reference>
<organism evidence="2 3">
    <name type="scientific">Meristemomyces frigidus</name>
    <dbReference type="NCBI Taxonomy" id="1508187"/>
    <lineage>
        <taxon>Eukaryota</taxon>
        <taxon>Fungi</taxon>
        <taxon>Dikarya</taxon>
        <taxon>Ascomycota</taxon>
        <taxon>Pezizomycotina</taxon>
        <taxon>Dothideomycetes</taxon>
        <taxon>Dothideomycetidae</taxon>
        <taxon>Mycosphaerellales</taxon>
        <taxon>Teratosphaeriaceae</taxon>
        <taxon>Meristemomyces</taxon>
    </lineage>
</organism>
<protein>
    <recommendedName>
        <fullName evidence="1">Amine oxidase domain-containing protein</fullName>
    </recommendedName>
</protein>
<evidence type="ECO:0000313" key="3">
    <source>
        <dbReference type="Proteomes" id="UP001310890"/>
    </source>
</evidence>
<dbReference type="InterPro" id="IPR036188">
    <property type="entry name" value="FAD/NAD-bd_sf"/>
</dbReference>
<dbReference type="Proteomes" id="UP001310890">
    <property type="component" value="Unassembled WGS sequence"/>
</dbReference>
<dbReference type="Gene3D" id="3.50.50.60">
    <property type="entry name" value="FAD/NAD(P)-binding domain"/>
    <property type="match status" value="1"/>
</dbReference>
<dbReference type="Pfam" id="PF01593">
    <property type="entry name" value="Amino_oxidase"/>
    <property type="match status" value="1"/>
</dbReference>
<name>A0AAN7TCA3_9PEZI</name>
<feature type="domain" description="Amine oxidase" evidence="1">
    <location>
        <begin position="8"/>
        <end position="61"/>
    </location>
</feature>
<dbReference type="InterPro" id="IPR002937">
    <property type="entry name" value="Amino_oxidase"/>
</dbReference>
<gene>
    <name evidence="2" type="ORF">LTR62_005773</name>
</gene>
<evidence type="ECO:0000313" key="2">
    <source>
        <dbReference type="EMBL" id="KAK5110422.1"/>
    </source>
</evidence>
<dbReference type="GO" id="GO:0016491">
    <property type="term" value="F:oxidoreductase activity"/>
    <property type="evidence" value="ECO:0007669"/>
    <property type="project" value="InterPro"/>
</dbReference>
<comment type="caution">
    <text evidence="2">The sequence shown here is derived from an EMBL/GenBank/DDBJ whole genome shotgun (WGS) entry which is preliminary data.</text>
</comment>
<sequence length="71" mass="8274">MEIERVFRNWHDDEFSKGAWFFPPPGMITEHLDELRAPQGNVYFASSDWAAGWRSFIDGAIPEQRWASSKT</sequence>
<dbReference type="EMBL" id="JAVRRL010000049">
    <property type="protein sequence ID" value="KAK5110422.1"/>
    <property type="molecule type" value="Genomic_DNA"/>
</dbReference>
<accession>A0AAN7TCA3</accession>
<proteinExistence type="predicted"/>
<evidence type="ECO:0000259" key="1">
    <source>
        <dbReference type="Pfam" id="PF01593"/>
    </source>
</evidence>
<dbReference type="AlphaFoldDB" id="A0AAN7TCA3"/>